<dbReference type="Proteomes" id="UP000015105">
    <property type="component" value="Chromosome 5D"/>
</dbReference>
<sequence length="125" mass="13885">MSRYLGSSRGFLSPEMHLFVTLASFRRQSARCARSSQDWGVAGIGVMRVGCRRYSLVKLRRCSRRSPVMLSRLVCGAPANVVLDLIKLTTTSVDAASLLGGVVYWSFLRRTDGFLVLLARRLKCA</sequence>
<protein>
    <submittedName>
        <fullName evidence="1">Uncharacterized protein</fullName>
    </submittedName>
</protein>
<evidence type="ECO:0000313" key="1">
    <source>
        <dbReference type="EnsemblPlants" id="AET5Gv20346000.10"/>
    </source>
</evidence>
<keyword evidence="2" id="KW-1185">Reference proteome</keyword>
<organism evidence="1 2">
    <name type="scientific">Aegilops tauschii subsp. strangulata</name>
    <name type="common">Goatgrass</name>
    <dbReference type="NCBI Taxonomy" id="200361"/>
    <lineage>
        <taxon>Eukaryota</taxon>
        <taxon>Viridiplantae</taxon>
        <taxon>Streptophyta</taxon>
        <taxon>Embryophyta</taxon>
        <taxon>Tracheophyta</taxon>
        <taxon>Spermatophyta</taxon>
        <taxon>Magnoliopsida</taxon>
        <taxon>Liliopsida</taxon>
        <taxon>Poales</taxon>
        <taxon>Poaceae</taxon>
        <taxon>BOP clade</taxon>
        <taxon>Pooideae</taxon>
        <taxon>Triticodae</taxon>
        <taxon>Triticeae</taxon>
        <taxon>Triticinae</taxon>
        <taxon>Aegilops</taxon>
    </lineage>
</organism>
<dbReference type="AlphaFoldDB" id="A0A453KA95"/>
<dbReference type="Gramene" id="AET5Gv20346000.10">
    <property type="protein sequence ID" value="AET5Gv20346000.10"/>
    <property type="gene ID" value="AET5Gv20346000"/>
</dbReference>
<reference evidence="2" key="1">
    <citation type="journal article" date="2014" name="Science">
        <title>Ancient hybridizations among the ancestral genomes of bread wheat.</title>
        <authorList>
            <consortium name="International Wheat Genome Sequencing Consortium,"/>
            <person name="Marcussen T."/>
            <person name="Sandve S.R."/>
            <person name="Heier L."/>
            <person name="Spannagl M."/>
            <person name="Pfeifer M."/>
            <person name="Jakobsen K.S."/>
            <person name="Wulff B.B."/>
            <person name="Steuernagel B."/>
            <person name="Mayer K.F."/>
            <person name="Olsen O.A."/>
        </authorList>
    </citation>
    <scope>NUCLEOTIDE SEQUENCE [LARGE SCALE GENOMIC DNA]</scope>
    <source>
        <strain evidence="2">cv. AL8/78</strain>
    </source>
</reference>
<dbReference type="EnsemblPlants" id="AET5Gv20346000.10">
    <property type="protein sequence ID" value="AET5Gv20346000.10"/>
    <property type="gene ID" value="AET5Gv20346000"/>
</dbReference>
<name>A0A453KA95_AEGTS</name>
<reference evidence="2" key="2">
    <citation type="journal article" date="2017" name="Nat. Plants">
        <title>The Aegilops tauschii genome reveals multiple impacts of transposons.</title>
        <authorList>
            <person name="Zhao G."/>
            <person name="Zou C."/>
            <person name="Li K."/>
            <person name="Wang K."/>
            <person name="Li T."/>
            <person name="Gao L."/>
            <person name="Zhang X."/>
            <person name="Wang H."/>
            <person name="Yang Z."/>
            <person name="Liu X."/>
            <person name="Jiang W."/>
            <person name="Mao L."/>
            <person name="Kong X."/>
            <person name="Jiao Y."/>
            <person name="Jia J."/>
        </authorList>
    </citation>
    <scope>NUCLEOTIDE SEQUENCE [LARGE SCALE GENOMIC DNA]</scope>
    <source>
        <strain evidence="2">cv. AL8/78</strain>
    </source>
</reference>
<evidence type="ECO:0000313" key="2">
    <source>
        <dbReference type="Proteomes" id="UP000015105"/>
    </source>
</evidence>
<reference evidence="1" key="5">
    <citation type="journal article" date="2021" name="G3 (Bethesda)">
        <title>Aegilops tauschii genome assembly Aet v5.0 features greater sequence contiguity and improved annotation.</title>
        <authorList>
            <person name="Wang L."/>
            <person name="Zhu T."/>
            <person name="Rodriguez J.C."/>
            <person name="Deal K.R."/>
            <person name="Dubcovsky J."/>
            <person name="McGuire P.E."/>
            <person name="Lux T."/>
            <person name="Spannagl M."/>
            <person name="Mayer K.F.X."/>
            <person name="Baldrich P."/>
            <person name="Meyers B.C."/>
            <person name="Huo N."/>
            <person name="Gu Y.Q."/>
            <person name="Zhou H."/>
            <person name="Devos K.M."/>
            <person name="Bennetzen J.L."/>
            <person name="Unver T."/>
            <person name="Budak H."/>
            <person name="Gulick P.J."/>
            <person name="Galiba G."/>
            <person name="Kalapos B."/>
            <person name="Nelson D.R."/>
            <person name="Li P."/>
            <person name="You F.M."/>
            <person name="Luo M.C."/>
            <person name="Dvorak J."/>
        </authorList>
    </citation>
    <scope>NUCLEOTIDE SEQUENCE [LARGE SCALE GENOMIC DNA]</scope>
    <source>
        <strain evidence="1">cv. AL8/78</strain>
    </source>
</reference>
<reference evidence="1" key="4">
    <citation type="submission" date="2019-03" db="UniProtKB">
        <authorList>
            <consortium name="EnsemblPlants"/>
        </authorList>
    </citation>
    <scope>IDENTIFICATION</scope>
</reference>
<reference evidence="1" key="3">
    <citation type="journal article" date="2017" name="Nature">
        <title>Genome sequence of the progenitor of the wheat D genome Aegilops tauschii.</title>
        <authorList>
            <person name="Luo M.C."/>
            <person name="Gu Y.Q."/>
            <person name="Puiu D."/>
            <person name="Wang H."/>
            <person name="Twardziok S.O."/>
            <person name="Deal K.R."/>
            <person name="Huo N."/>
            <person name="Zhu T."/>
            <person name="Wang L."/>
            <person name="Wang Y."/>
            <person name="McGuire P.E."/>
            <person name="Liu S."/>
            <person name="Long H."/>
            <person name="Ramasamy R.K."/>
            <person name="Rodriguez J.C."/>
            <person name="Van S.L."/>
            <person name="Yuan L."/>
            <person name="Wang Z."/>
            <person name="Xia Z."/>
            <person name="Xiao L."/>
            <person name="Anderson O.D."/>
            <person name="Ouyang S."/>
            <person name="Liang Y."/>
            <person name="Zimin A.V."/>
            <person name="Pertea G."/>
            <person name="Qi P."/>
            <person name="Bennetzen J.L."/>
            <person name="Dai X."/>
            <person name="Dawson M.W."/>
            <person name="Muller H.G."/>
            <person name="Kugler K."/>
            <person name="Rivarola-Duarte L."/>
            <person name="Spannagl M."/>
            <person name="Mayer K.F.X."/>
            <person name="Lu F.H."/>
            <person name="Bevan M.W."/>
            <person name="Leroy P."/>
            <person name="Li P."/>
            <person name="You F.M."/>
            <person name="Sun Q."/>
            <person name="Liu Z."/>
            <person name="Lyons E."/>
            <person name="Wicker T."/>
            <person name="Salzberg S.L."/>
            <person name="Devos K.M."/>
            <person name="Dvorak J."/>
        </authorList>
    </citation>
    <scope>NUCLEOTIDE SEQUENCE [LARGE SCALE GENOMIC DNA]</scope>
    <source>
        <strain evidence="1">cv. AL8/78</strain>
    </source>
</reference>
<accession>A0A453KA95</accession>
<proteinExistence type="predicted"/>